<keyword evidence="5" id="KW-1185">Reference proteome</keyword>
<dbReference type="PROSITE" id="PS50297">
    <property type="entry name" value="ANK_REP_REGION"/>
    <property type="match status" value="1"/>
</dbReference>
<dbReference type="Pfam" id="PF12796">
    <property type="entry name" value="Ank_2"/>
    <property type="match status" value="1"/>
</dbReference>
<dbReference type="GO" id="GO:0004842">
    <property type="term" value="F:ubiquitin-protein transferase activity"/>
    <property type="evidence" value="ECO:0007669"/>
    <property type="project" value="TreeGrafter"/>
</dbReference>
<dbReference type="EMBL" id="BRXZ01003955">
    <property type="protein sequence ID" value="GMH65463.1"/>
    <property type="molecule type" value="Genomic_DNA"/>
</dbReference>
<dbReference type="Gene3D" id="1.25.40.20">
    <property type="entry name" value="Ankyrin repeat-containing domain"/>
    <property type="match status" value="1"/>
</dbReference>
<feature type="repeat" description="ANK" evidence="3">
    <location>
        <begin position="45"/>
        <end position="71"/>
    </location>
</feature>
<evidence type="ECO:0000256" key="1">
    <source>
        <dbReference type="ARBA" id="ARBA00022737"/>
    </source>
</evidence>
<evidence type="ECO:0000313" key="5">
    <source>
        <dbReference type="Proteomes" id="UP001165082"/>
    </source>
</evidence>
<keyword evidence="1" id="KW-0677">Repeat</keyword>
<evidence type="ECO:0000313" key="4">
    <source>
        <dbReference type="EMBL" id="GMH65463.1"/>
    </source>
</evidence>
<evidence type="ECO:0000256" key="2">
    <source>
        <dbReference type="ARBA" id="ARBA00023043"/>
    </source>
</evidence>
<dbReference type="OrthoDB" id="1711136at2759"/>
<reference evidence="4" key="1">
    <citation type="submission" date="2022-07" db="EMBL/GenBank/DDBJ databases">
        <title>Genome analysis of Parmales, a sister group of diatoms, reveals the evolutionary specialization of diatoms from phago-mixotrophs to photoautotrophs.</title>
        <authorList>
            <person name="Ban H."/>
            <person name="Sato S."/>
            <person name="Yoshikawa S."/>
            <person name="Kazumasa Y."/>
            <person name="Nakamura Y."/>
            <person name="Ichinomiya M."/>
            <person name="Saitoh K."/>
            <person name="Sato N."/>
            <person name="Blanc-Mathieu R."/>
            <person name="Endo H."/>
            <person name="Kuwata A."/>
            <person name="Ogata H."/>
        </authorList>
    </citation>
    <scope>NUCLEOTIDE SEQUENCE</scope>
</reference>
<sequence length="71" mass="7753">MDITHHLDRLKESFLWAASKGGRTQECQSLLTMGADVNWSNKGEGGTTPILEAAKNGHREVVRLLMAMGAD</sequence>
<evidence type="ECO:0000256" key="3">
    <source>
        <dbReference type="PROSITE-ProRule" id="PRU00023"/>
    </source>
</evidence>
<dbReference type="PROSITE" id="PS50088">
    <property type="entry name" value="ANK_REPEAT"/>
    <property type="match status" value="1"/>
</dbReference>
<dbReference type="InterPro" id="IPR036770">
    <property type="entry name" value="Ankyrin_rpt-contain_sf"/>
</dbReference>
<comment type="caution">
    <text evidence="4">The sequence shown here is derived from an EMBL/GenBank/DDBJ whole genome shotgun (WGS) entry which is preliminary data.</text>
</comment>
<dbReference type="GO" id="GO:0085020">
    <property type="term" value="P:protein K6-linked ubiquitination"/>
    <property type="evidence" value="ECO:0007669"/>
    <property type="project" value="TreeGrafter"/>
</dbReference>
<keyword evidence="2 3" id="KW-0040">ANK repeat</keyword>
<evidence type="ECO:0008006" key="6">
    <source>
        <dbReference type="Google" id="ProtNLM"/>
    </source>
</evidence>
<organism evidence="4 5">
    <name type="scientific">Triparma retinervis</name>
    <dbReference type="NCBI Taxonomy" id="2557542"/>
    <lineage>
        <taxon>Eukaryota</taxon>
        <taxon>Sar</taxon>
        <taxon>Stramenopiles</taxon>
        <taxon>Ochrophyta</taxon>
        <taxon>Bolidophyceae</taxon>
        <taxon>Parmales</taxon>
        <taxon>Triparmaceae</taxon>
        <taxon>Triparma</taxon>
    </lineage>
</organism>
<dbReference type="PANTHER" id="PTHR24171:SF11">
    <property type="entry name" value="26S PROTEASOME NON-ATPASE REGULATORY SUBUNIT 10"/>
    <property type="match status" value="1"/>
</dbReference>
<accession>A0A9W7E4J1</accession>
<dbReference type="PANTHER" id="PTHR24171">
    <property type="entry name" value="ANKYRIN REPEAT DOMAIN-CONTAINING PROTEIN 39-RELATED"/>
    <property type="match status" value="1"/>
</dbReference>
<dbReference type="InterPro" id="IPR002110">
    <property type="entry name" value="Ankyrin_rpt"/>
</dbReference>
<dbReference type="Proteomes" id="UP001165082">
    <property type="component" value="Unassembled WGS sequence"/>
</dbReference>
<protein>
    <recommendedName>
        <fullName evidence="6">Ankyrin repeat domain-containing protein</fullName>
    </recommendedName>
</protein>
<feature type="non-terminal residue" evidence="4">
    <location>
        <position position="71"/>
    </location>
</feature>
<name>A0A9W7E4J1_9STRA</name>
<dbReference type="AlphaFoldDB" id="A0A9W7E4J1"/>
<proteinExistence type="predicted"/>
<gene>
    <name evidence="4" type="ORF">TrRE_jg8890</name>
</gene>
<dbReference type="SUPFAM" id="SSF48403">
    <property type="entry name" value="Ankyrin repeat"/>
    <property type="match status" value="1"/>
</dbReference>